<dbReference type="InterPro" id="IPR005467">
    <property type="entry name" value="His_kinase_dom"/>
</dbReference>
<name>A0A5D6UX13_9BACT</name>
<evidence type="ECO:0000259" key="7">
    <source>
        <dbReference type="PROSITE" id="PS50109"/>
    </source>
</evidence>
<dbReference type="GO" id="GO:0000155">
    <property type="term" value="F:phosphorelay sensor kinase activity"/>
    <property type="evidence" value="ECO:0007669"/>
    <property type="project" value="InterPro"/>
</dbReference>
<dbReference type="PROSITE" id="PS50112">
    <property type="entry name" value="PAS"/>
    <property type="match status" value="1"/>
</dbReference>
<dbReference type="InterPro" id="IPR000014">
    <property type="entry name" value="PAS"/>
</dbReference>
<dbReference type="InterPro" id="IPR004358">
    <property type="entry name" value="Sig_transdc_His_kin-like_C"/>
</dbReference>
<evidence type="ECO:0000313" key="10">
    <source>
        <dbReference type="Proteomes" id="UP000322791"/>
    </source>
</evidence>
<dbReference type="PRINTS" id="PR00344">
    <property type="entry name" value="BCTRLSENSOR"/>
</dbReference>
<dbReference type="EC" id="2.7.13.3" evidence="2"/>
<dbReference type="InterPro" id="IPR036890">
    <property type="entry name" value="HATPase_C_sf"/>
</dbReference>
<dbReference type="InterPro" id="IPR003661">
    <property type="entry name" value="HisK_dim/P_dom"/>
</dbReference>
<dbReference type="PANTHER" id="PTHR43711">
    <property type="entry name" value="TWO-COMPONENT HISTIDINE KINASE"/>
    <property type="match status" value="1"/>
</dbReference>
<keyword evidence="10" id="KW-1185">Reference proteome</keyword>
<dbReference type="FunFam" id="3.30.565.10:FF:000006">
    <property type="entry name" value="Sensor histidine kinase WalK"/>
    <property type="match status" value="1"/>
</dbReference>
<reference evidence="9 10" key="1">
    <citation type="submission" date="2019-08" db="EMBL/GenBank/DDBJ databases">
        <authorList>
            <person name="Seo M.-J."/>
        </authorList>
    </citation>
    <scope>NUCLEOTIDE SEQUENCE [LARGE SCALE GENOMIC DNA]</scope>
    <source>
        <strain evidence="9 10">KIGAM108</strain>
    </source>
</reference>
<dbReference type="SUPFAM" id="SSF55874">
    <property type="entry name" value="ATPase domain of HSP90 chaperone/DNA topoisomerase II/histidine kinase"/>
    <property type="match status" value="1"/>
</dbReference>
<keyword evidence="4" id="KW-0808">Transferase</keyword>
<dbReference type="Gene3D" id="3.30.565.10">
    <property type="entry name" value="Histidine kinase-like ATPase, C-terminal domain"/>
    <property type="match status" value="1"/>
</dbReference>
<gene>
    <name evidence="9" type="ORF">FY528_16765</name>
</gene>
<keyword evidence="6" id="KW-0902">Two-component regulatory system</keyword>
<sequence>MSARQGMGHVLPGGTRRSAWPGARSFCPTLSVSMSSFFPLLQPLLEGSNAVYFVYHLETQQIIYVSAGYEHLTGDPAAHVNDDLPYWLERLHPDDREYLRYRFAHAAPGEVVQDVELRLAQPDEGTQFLSLTACRVAEPDGPGYLSGRLEDITRAKEMEINSQKFNTKKNATLEILSHDLATPLVLLQQLTDQLTQEVQGSLPESTQRLLELMERTSRQGLNLIRDFVDNEFLESANVELKWDRAALGVWMRTTVEEYQRAQPHLHLQVTLAVPAHPLYVRMDINKFQQVINNLLSNALKFTPDGGRIEVRVEAHPGVARVVVADTGIGIPSNLQPGLFERFTKARRPGLRGEKTTGLGMSVIKTIVELHGGQIWLDSAEGSGSTFTLEIPALPA</sequence>
<dbReference type="PROSITE" id="PS50109">
    <property type="entry name" value="HIS_KIN"/>
    <property type="match status" value="1"/>
</dbReference>
<evidence type="ECO:0000256" key="6">
    <source>
        <dbReference type="ARBA" id="ARBA00023012"/>
    </source>
</evidence>
<dbReference type="PANTHER" id="PTHR43711:SF31">
    <property type="entry name" value="HISTIDINE KINASE"/>
    <property type="match status" value="1"/>
</dbReference>
<dbReference type="Proteomes" id="UP000322791">
    <property type="component" value="Unassembled WGS sequence"/>
</dbReference>
<dbReference type="Pfam" id="PF02518">
    <property type="entry name" value="HATPase_c"/>
    <property type="match status" value="1"/>
</dbReference>
<accession>A0A5D6UX13</accession>
<feature type="domain" description="PAS" evidence="8">
    <location>
        <begin position="41"/>
        <end position="110"/>
    </location>
</feature>
<dbReference type="Gene3D" id="1.10.287.130">
    <property type="match status" value="1"/>
</dbReference>
<dbReference type="Gene3D" id="3.30.450.20">
    <property type="entry name" value="PAS domain"/>
    <property type="match status" value="1"/>
</dbReference>
<evidence type="ECO:0000259" key="8">
    <source>
        <dbReference type="PROSITE" id="PS50112"/>
    </source>
</evidence>
<evidence type="ECO:0000256" key="2">
    <source>
        <dbReference type="ARBA" id="ARBA00012438"/>
    </source>
</evidence>
<dbReference type="SUPFAM" id="SSF55785">
    <property type="entry name" value="PYP-like sensor domain (PAS domain)"/>
    <property type="match status" value="1"/>
</dbReference>
<feature type="domain" description="Histidine kinase" evidence="7">
    <location>
        <begin position="175"/>
        <end position="394"/>
    </location>
</feature>
<dbReference type="AlphaFoldDB" id="A0A5D6UX13"/>
<evidence type="ECO:0000313" key="9">
    <source>
        <dbReference type="EMBL" id="TYZ06924.1"/>
    </source>
</evidence>
<dbReference type="SUPFAM" id="SSF47384">
    <property type="entry name" value="Homodimeric domain of signal transducing histidine kinase"/>
    <property type="match status" value="1"/>
</dbReference>
<keyword evidence="5 9" id="KW-0418">Kinase</keyword>
<dbReference type="InterPro" id="IPR050736">
    <property type="entry name" value="Sensor_HK_Regulatory"/>
</dbReference>
<evidence type="ECO:0000256" key="4">
    <source>
        <dbReference type="ARBA" id="ARBA00022679"/>
    </source>
</evidence>
<comment type="caution">
    <text evidence="9">The sequence shown here is derived from an EMBL/GenBank/DDBJ whole genome shotgun (WGS) entry which is preliminary data.</text>
</comment>
<protein>
    <recommendedName>
        <fullName evidence="2">histidine kinase</fullName>
        <ecNumber evidence="2">2.7.13.3</ecNumber>
    </recommendedName>
</protein>
<dbReference type="InterPro" id="IPR003594">
    <property type="entry name" value="HATPase_dom"/>
</dbReference>
<evidence type="ECO:0000256" key="1">
    <source>
        <dbReference type="ARBA" id="ARBA00000085"/>
    </source>
</evidence>
<comment type="catalytic activity">
    <reaction evidence="1">
        <text>ATP + protein L-histidine = ADP + protein N-phospho-L-histidine.</text>
        <dbReference type="EC" id="2.7.13.3"/>
    </reaction>
</comment>
<organism evidence="9 10">
    <name type="scientific">Hymenobacter lutimineralis</name>
    <dbReference type="NCBI Taxonomy" id="2606448"/>
    <lineage>
        <taxon>Bacteria</taxon>
        <taxon>Pseudomonadati</taxon>
        <taxon>Bacteroidota</taxon>
        <taxon>Cytophagia</taxon>
        <taxon>Cytophagales</taxon>
        <taxon>Hymenobacteraceae</taxon>
        <taxon>Hymenobacter</taxon>
    </lineage>
</organism>
<dbReference type="CDD" id="cd00082">
    <property type="entry name" value="HisKA"/>
    <property type="match status" value="1"/>
</dbReference>
<evidence type="ECO:0000256" key="3">
    <source>
        <dbReference type="ARBA" id="ARBA00022553"/>
    </source>
</evidence>
<proteinExistence type="predicted"/>
<dbReference type="InterPro" id="IPR036097">
    <property type="entry name" value="HisK_dim/P_sf"/>
</dbReference>
<keyword evidence="3" id="KW-0597">Phosphoprotein</keyword>
<dbReference type="SMART" id="SM00387">
    <property type="entry name" value="HATPase_c"/>
    <property type="match status" value="1"/>
</dbReference>
<dbReference type="InterPro" id="IPR035965">
    <property type="entry name" value="PAS-like_dom_sf"/>
</dbReference>
<dbReference type="EMBL" id="VTHL01000020">
    <property type="protein sequence ID" value="TYZ06924.1"/>
    <property type="molecule type" value="Genomic_DNA"/>
</dbReference>
<evidence type="ECO:0000256" key="5">
    <source>
        <dbReference type="ARBA" id="ARBA00022777"/>
    </source>
</evidence>